<evidence type="ECO:0000313" key="2">
    <source>
        <dbReference type="Proteomes" id="UP000224915"/>
    </source>
</evidence>
<dbReference type="RefSeq" id="WP_098468180.1">
    <property type="nucleotide sequence ID" value="NZ_PDJD01000001.1"/>
</dbReference>
<protein>
    <submittedName>
        <fullName evidence="1">Uncharacterized protein</fullName>
    </submittedName>
</protein>
<proteinExistence type="predicted"/>
<name>A0A2A9CZ62_9MICO</name>
<dbReference type="Proteomes" id="UP000224915">
    <property type="component" value="Unassembled WGS sequence"/>
</dbReference>
<sequence length="136" mass="14225">MATPFTEVAATPFVPGLTGFAEHSITHGSGGGEETTHTLYAGAVASSFMAEVWAKAVAAGKPEEGWGAIELHSRVTVEHIPDPEAAQGERVVADIQINSTTMTLPDVAAWVEQASRTWDAQAVLPADARWTAAARG</sequence>
<dbReference type="EMBL" id="PDJD01000001">
    <property type="protein sequence ID" value="PFG18972.1"/>
    <property type="molecule type" value="Genomic_DNA"/>
</dbReference>
<gene>
    <name evidence="1" type="ORF">ATL40_0526</name>
</gene>
<accession>A0A2A9CZ62</accession>
<comment type="caution">
    <text evidence="1">The sequence shown here is derived from an EMBL/GenBank/DDBJ whole genome shotgun (WGS) entry which is preliminary data.</text>
</comment>
<keyword evidence="2" id="KW-1185">Reference proteome</keyword>
<evidence type="ECO:0000313" key="1">
    <source>
        <dbReference type="EMBL" id="PFG18972.1"/>
    </source>
</evidence>
<reference evidence="1 2" key="1">
    <citation type="submission" date="2017-10" db="EMBL/GenBank/DDBJ databases">
        <title>Sequencing the genomes of 1000 actinobacteria strains.</title>
        <authorList>
            <person name="Klenk H.-P."/>
        </authorList>
    </citation>
    <scope>NUCLEOTIDE SEQUENCE [LARGE SCALE GENOMIC DNA]</scope>
    <source>
        <strain evidence="1 2">DSM 21801</strain>
    </source>
</reference>
<organism evidence="1 2">
    <name type="scientific">Serinibacter salmoneus</name>
    <dbReference type="NCBI Taxonomy" id="556530"/>
    <lineage>
        <taxon>Bacteria</taxon>
        <taxon>Bacillati</taxon>
        <taxon>Actinomycetota</taxon>
        <taxon>Actinomycetes</taxon>
        <taxon>Micrococcales</taxon>
        <taxon>Beutenbergiaceae</taxon>
        <taxon>Serinibacter</taxon>
    </lineage>
</organism>
<dbReference type="AlphaFoldDB" id="A0A2A9CZ62"/>